<protein>
    <recommendedName>
        <fullName evidence="1">KAP NTPase domain-containing protein</fullName>
    </recommendedName>
</protein>
<dbReference type="Pfam" id="PF07693">
    <property type="entry name" value="KAP_NTPase"/>
    <property type="match status" value="1"/>
</dbReference>
<dbReference type="Proteomes" id="UP000005963">
    <property type="component" value="Unassembled WGS sequence"/>
</dbReference>
<dbReference type="GeneID" id="62778605"/>
<organism evidence="2 3">
    <name type="scientific">Megamonas funiformis YIT 11815</name>
    <dbReference type="NCBI Taxonomy" id="742816"/>
    <lineage>
        <taxon>Bacteria</taxon>
        <taxon>Bacillati</taxon>
        <taxon>Bacillota</taxon>
        <taxon>Negativicutes</taxon>
        <taxon>Selenomonadales</taxon>
        <taxon>Selenomonadaceae</taxon>
        <taxon>Megamonas</taxon>
    </lineage>
</organism>
<proteinExistence type="predicted"/>
<dbReference type="RefSeq" id="WP_008537931.1">
    <property type="nucleotide sequence ID" value="NZ_JH601090.1"/>
</dbReference>
<comment type="caution">
    <text evidence="2">The sequence shown here is derived from an EMBL/GenBank/DDBJ whole genome shotgun (WGS) entry which is preliminary data.</text>
</comment>
<sequence length="219" mass="25623">MNINNDKLINIVTDYLLEDRYTQAILIDGKWGTGKTFFVKEKLIPTLKNDSSLKYTNIYYLSLYDIKDLNELTNKIYLTLFENFFKNKFGEKRGKNITNKLNLFSKAINIGLNALNNSNILGFNITKDDLPKFEDLIDLKNISLFLDDVERCKIDINELLSFINTLTEQNNIKVVLIANEEEINYTQFYNNLPEKYMLTLNEKIDFNKLSTDNNQKKNN</sequence>
<evidence type="ECO:0000313" key="2">
    <source>
        <dbReference type="EMBL" id="EHR38584.1"/>
    </source>
</evidence>
<evidence type="ECO:0000259" key="1">
    <source>
        <dbReference type="Pfam" id="PF07693"/>
    </source>
</evidence>
<accession>A0ABP2NLY7</accession>
<dbReference type="EMBL" id="ADMB01000032">
    <property type="protein sequence ID" value="EHR38584.1"/>
    <property type="molecule type" value="Genomic_DNA"/>
</dbReference>
<dbReference type="Gene3D" id="3.40.50.300">
    <property type="entry name" value="P-loop containing nucleotide triphosphate hydrolases"/>
    <property type="match status" value="1"/>
</dbReference>
<keyword evidence="3" id="KW-1185">Reference proteome</keyword>
<evidence type="ECO:0000313" key="3">
    <source>
        <dbReference type="Proteomes" id="UP000005963"/>
    </source>
</evidence>
<dbReference type="InterPro" id="IPR027417">
    <property type="entry name" value="P-loop_NTPase"/>
</dbReference>
<gene>
    <name evidence="2" type="ORF">HMPREF9454_00687</name>
</gene>
<dbReference type="InterPro" id="IPR011646">
    <property type="entry name" value="KAP_P-loop"/>
</dbReference>
<dbReference type="SUPFAM" id="SSF52540">
    <property type="entry name" value="P-loop containing nucleoside triphosphate hydrolases"/>
    <property type="match status" value="1"/>
</dbReference>
<name>A0ABP2NLY7_9FIRM</name>
<reference evidence="2 3" key="1">
    <citation type="submission" date="2012-01" db="EMBL/GenBank/DDBJ databases">
        <title>The Genome Sequence of Megamonas funiformis YIT 11815.</title>
        <authorList>
            <consortium name="The Broad Institute Genome Sequencing Platform"/>
            <person name="Earl A."/>
            <person name="Ward D."/>
            <person name="Feldgarden M."/>
            <person name="Gevers D."/>
            <person name="Morotomi M."/>
            <person name="Young S.K."/>
            <person name="Zeng Q."/>
            <person name="Gargeya S."/>
            <person name="Fitzgerald M."/>
            <person name="Haas B."/>
            <person name="Abouelleil A."/>
            <person name="Alvarado L."/>
            <person name="Arachchi H.M."/>
            <person name="Berlin A."/>
            <person name="Chapman S.B."/>
            <person name="Gearin G."/>
            <person name="Goldberg J."/>
            <person name="Griggs A."/>
            <person name="Gujja S."/>
            <person name="Hansen M."/>
            <person name="Heiman D."/>
            <person name="Howarth C."/>
            <person name="Larimer J."/>
            <person name="Lui A."/>
            <person name="MacDonald P.J.P."/>
            <person name="McCowen C."/>
            <person name="Montmayeur A."/>
            <person name="Murphy C."/>
            <person name="Neiman D."/>
            <person name="Pearson M."/>
            <person name="Priest M."/>
            <person name="Roberts A."/>
            <person name="Saif S."/>
            <person name="Shea T."/>
            <person name="Sisk P."/>
            <person name="Stolte C."/>
            <person name="Sykes S."/>
            <person name="Wortman J."/>
            <person name="Nusbaum C."/>
            <person name="Birren B."/>
        </authorList>
    </citation>
    <scope>NUCLEOTIDE SEQUENCE [LARGE SCALE GENOMIC DNA]</scope>
    <source>
        <strain evidence="2 3">YIT 11815</strain>
    </source>
</reference>
<feature type="domain" description="KAP NTPase" evidence="1">
    <location>
        <begin position="22"/>
        <end position="185"/>
    </location>
</feature>